<feature type="region of interest" description="Disordered" evidence="1">
    <location>
        <begin position="59"/>
        <end position="99"/>
    </location>
</feature>
<evidence type="ECO:0000256" key="1">
    <source>
        <dbReference type="SAM" id="MobiDB-lite"/>
    </source>
</evidence>
<dbReference type="Proteomes" id="UP001501218">
    <property type="component" value="Unassembled WGS sequence"/>
</dbReference>
<protein>
    <submittedName>
        <fullName evidence="2">Uncharacterized protein</fullName>
    </submittedName>
</protein>
<evidence type="ECO:0000313" key="3">
    <source>
        <dbReference type="Proteomes" id="UP001501218"/>
    </source>
</evidence>
<reference evidence="2 3" key="1">
    <citation type="journal article" date="2019" name="Int. J. Syst. Evol. Microbiol.">
        <title>The Global Catalogue of Microorganisms (GCM) 10K type strain sequencing project: providing services to taxonomists for standard genome sequencing and annotation.</title>
        <authorList>
            <consortium name="The Broad Institute Genomics Platform"/>
            <consortium name="The Broad Institute Genome Sequencing Center for Infectious Disease"/>
            <person name="Wu L."/>
            <person name="Ma J."/>
        </authorList>
    </citation>
    <scope>NUCLEOTIDE SEQUENCE [LARGE SCALE GENOMIC DNA]</scope>
    <source>
        <strain evidence="2 3">JCM 16221</strain>
    </source>
</reference>
<dbReference type="RefSeq" id="WP_344127106.1">
    <property type="nucleotide sequence ID" value="NZ_BAAARA010000002.1"/>
</dbReference>
<organism evidence="2 3">
    <name type="scientific">Saccharopolyspora halophila</name>
    <dbReference type="NCBI Taxonomy" id="405551"/>
    <lineage>
        <taxon>Bacteria</taxon>
        <taxon>Bacillati</taxon>
        <taxon>Actinomycetota</taxon>
        <taxon>Actinomycetes</taxon>
        <taxon>Pseudonocardiales</taxon>
        <taxon>Pseudonocardiaceae</taxon>
        <taxon>Saccharopolyspora</taxon>
    </lineage>
</organism>
<name>A0ABN3FSD8_9PSEU</name>
<dbReference type="EMBL" id="BAAARA010000002">
    <property type="protein sequence ID" value="GAA2336450.1"/>
    <property type="molecule type" value="Genomic_DNA"/>
</dbReference>
<comment type="caution">
    <text evidence="2">The sequence shown here is derived from an EMBL/GenBank/DDBJ whole genome shotgun (WGS) entry which is preliminary data.</text>
</comment>
<evidence type="ECO:0000313" key="2">
    <source>
        <dbReference type="EMBL" id="GAA2336450.1"/>
    </source>
</evidence>
<sequence>MTSASCAARTRSGRFCMIGADDDSGLCHIHDPDRRCGVVLAGGAACAMQAGASGFCWKHEPSPRPRASSTPSPHGVYGPPPGYSDYAQSGQAPAEPDEPLGDALSAAKAVRTATQSLVLGDRAVGAEPSTGAAILREVAEAVRDLGTLGWKTTADDEIRHVTNKLASRMEAHAAHASYALHS</sequence>
<accession>A0ABN3FSD8</accession>
<keyword evidence="3" id="KW-1185">Reference proteome</keyword>
<gene>
    <name evidence="2" type="ORF">GCM10009854_10490</name>
</gene>
<proteinExistence type="predicted"/>